<dbReference type="SUPFAM" id="SSF55486">
    <property type="entry name" value="Metalloproteases ('zincins'), catalytic domain"/>
    <property type="match status" value="1"/>
</dbReference>
<comment type="caution">
    <text evidence="12">The sequence shown here is derived from an EMBL/GenBank/DDBJ whole genome shotgun (WGS) entry which is preliminary data.</text>
</comment>
<dbReference type="Gene3D" id="1.10.390.10">
    <property type="entry name" value="Neutral Protease Domain 2"/>
    <property type="match status" value="1"/>
</dbReference>
<protein>
    <recommendedName>
        <fullName evidence="14">Aminopeptidase</fullName>
    </recommendedName>
</protein>
<name>A0AAD1Y0S6_EUPCR</name>
<dbReference type="SUPFAM" id="SSF63737">
    <property type="entry name" value="Leukotriene A4 hydrolase N-terminal domain"/>
    <property type="match status" value="1"/>
</dbReference>
<dbReference type="Pfam" id="PF11838">
    <property type="entry name" value="ERAP1_C"/>
    <property type="match status" value="1"/>
</dbReference>
<dbReference type="Pfam" id="PF17900">
    <property type="entry name" value="Peptidase_M1_N"/>
    <property type="match status" value="1"/>
</dbReference>
<dbReference type="GO" id="GO:0016020">
    <property type="term" value="C:membrane"/>
    <property type="evidence" value="ECO:0007669"/>
    <property type="project" value="TreeGrafter"/>
</dbReference>
<dbReference type="GO" id="GO:0005615">
    <property type="term" value="C:extracellular space"/>
    <property type="evidence" value="ECO:0007669"/>
    <property type="project" value="TreeGrafter"/>
</dbReference>
<dbReference type="AlphaFoldDB" id="A0AAD1Y0S6"/>
<evidence type="ECO:0000256" key="5">
    <source>
        <dbReference type="ARBA" id="ARBA00022723"/>
    </source>
</evidence>
<feature type="domain" description="Aminopeptidase N-like N-terminal" evidence="11">
    <location>
        <begin position="79"/>
        <end position="235"/>
    </location>
</feature>
<keyword evidence="3" id="KW-0031">Aminopeptidase</keyword>
<dbReference type="CDD" id="cd09602">
    <property type="entry name" value="M1_APN"/>
    <property type="match status" value="1"/>
</dbReference>
<proteinExistence type="inferred from homology"/>
<evidence type="ECO:0000259" key="11">
    <source>
        <dbReference type="Pfam" id="PF17900"/>
    </source>
</evidence>
<dbReference type="GO" id="GO:0008270">
    <property type="term" value="F:zinc ion binding"/>
    <property type="evidence" value="ECO:0007669"/>
    <property type="project" value="InterPro"/>
</dbReference>
<dbReference type="Pfam" id="PF01433">
    <property type="entry name" value="Peptidase_M1"/>
    <property type="match status" value="1"/>
</dbReference>
<evidence type="ECO:0000256" key="6">
    <source>
        <dbReference type="ARBA" id="ARBA00022801"/>
    </source>
</evidence>
<feature type="domain" description="ERAP1-like C-terminal" evidence="10">
    <location>
        <begin position="615"/>
        <end position="926"/>
    </location>
</feature>
<feature type="domain" description="Peptidase M1 membrane alanine aminopeptidase" evidence="9">
    <location>
        <begin position="312"/>
        <end position="526"/>
    </location>
</feature>
<dbReference type="GO" id="GO:0043171">
    <property type="term" value="P:peptide catabolic process"/>
    <property type="evidence" value="ECO:0007669"/>
    <property type="project" value="TreeGrafter"/>
</dbReference>
<dbReference type="PANTHER" id="PTHR11533:SF299">
    <property type="entry name" value="AMINOPEPTIDASE"/>
    <property type="match status" value="1"/>
</dbReference>
<evidence type="ECO:0000256" key="7">
    <source>
        <dbReference type="ARBA" id="ARBA00022833"/>
    </source>
</evidence>
<gene>
    <name evidence="12" type="ORF">ECRASSUSDP1_LOCUS24080</name>
</gene>
<keyword evidence="4" id="KW-0645">Protease</keyword>
<dbReference type="EMBL" id="CAMPGE010024784">
    <property type="protein sequence ID" value="CAI2382602.1"/>
    <property type="molecule type" value="Genomic_DNA"/>
</dbReference>
<dbReference type="InterPro" id="IPR050344">
    <property type="entry name" value="Peptidase_M1_aminopeptidases"/>
</dbReference>
<dbReference type="GO" id="GO:0006508">
    <property type="term" value="P:proteolysis"/>
    <property type="evidence" value="ECO:0007669"/>
    <property type="project" value="UniProtKB-KW"/>
</dbReference>
<evidence type="ECO:0000259" key="10">
    <source>
        <dbReference type="Pfam" id="PF11838"/>
    </source>
</evidence>
<dbReference type="InterPro" id="IPR001930">
    <property type="entry name" value="Peptidase_M1"/>
</dbReference>
<dbReference type="InterPro" id="IPR042097">
    <property type="entry name" value="Aminopeptidase_N-like_N_sf"/>
</dbReference>
<evidence type="ECO:0000313" key="12">
    <source>
        <dbReference type="EMBL" id="CAI2382602.1"/>
    </source>
</evidence>
<dbReference type="GO" id="GO:0005737">
    <property type="term" value="C:cytoplasm"/>
    <property type="evidence" value="ECO:0007669"/>
    <property type="project" value="TreeGrafter"/>
</dbReference>
<evidence type="ECO:0000256" key="3">
    <source>
        <dbReference type="ARBA" id="ARBA00022438"/>
    </source>
</evidence>
<dbReference type="Gene3D" id="2.60.40.1730">
    <property type="entry name" value="tricorn interacting facor f3 domain"/>
    <property type="match status" value="1"/>
</dbReference>
<organism evidence="12 13">
    <name type="scientific">Euplotes crassus</name>
    <dbReference type="NCBI Taxonomy" id="5936"/>
    <lineage>
        <taxon>Eukaryota</taxon>
        <taxon>Sar</taxon>
        <taxon>Alveolata</taxon>
        <taxon>Ciliophora</taxon>
        <taxon>Intramacronucleata</taxon>
        <taxon>Spirotrichea</taxon>
        <taxon>Hypotrichia</taxon>
        <taxon>Euplotida</taxon>
        <taxon>Euplotidae</taxon>
        <taxon>Moneuplotes</taxon>
    </lineage>
</organism>
<evidence type="ECO:0000259" key="9">
    <source>
        <dbReference type="Pfam" id="PF01433"/>
    </source>
</evidence>
<dbReference type="PRINTS" id="PR00756">
    <property type="entry name" value="ALADIPTASE"/>
</dbReference>
<dbReference type="GO" id="GO:0042277">
    <property type="term" value="F:peptide binding"/>
    <property type="evidence" value="ECO:0007669"/>
    <property type="project" value="TreeGrafter"/>
</dbReference>
<dbReference type="InterPro" id="IPR014782">
    <property type="entry name" value="Peptidase_M1_dom"/>
</dbReference>
<sequence length="936" mass="109503">MEKIKEFYKENEKLCLGLGAAATVVTAGALLLRKGKRIPKKDPVPLFFQWKNDPGFTKENISLYRTEAMRRSEIVSDVRYTLFMSYGLEESFRGKLTTQFKLNTTEFEESELFFDFQGEAIAALEVNDERVDFKFEDQRIFFPKETLSEGINEVTLKFKNTYVRNGAGLHWFRDPGDDRVYLYSHLEPFFCHRIFPCFDQPDLKAPLSLTVHCPIREWVAIGNGKFKERFDLDSDKGQKLIDQEDLTSLTISEEGSFHVFEDSPLQSTYIYMFGAGEYHHFNNDDPKAQVPMKIFCRQSVKDLVPFKDKFRTVVEGINFFNKYFKLKYPFDKYDQIFCPEFRISAMENIGAITFSERLLRKESDRTSEQHTRHMYVTLHELSHMWFGDLVTMKWWEDLWLKESFADFMGALCLTSCENLADFKNGECFFLTFKFVAMNFDQRFTTHPILAPIKHTEDATSVFDPISYDKGASFINMASYMLGKDVMQEAASKYLNKFQYKNTELPDFINCLDEAYKKNNDDDFDIYEWTDTWLKTQGFNSIEPRIIYSEDGQTIEKFEIVQTCVQNSTEVFRSQKIQIAFYDENNEETLFDNILIKGVEVTTVEELAGKATPKGILLNSNNYGYCRIGFDEASIEYFKENTQHIKSDLNRNFIYRSLWQYYQANQTPFENYFTLAKNSLLSETSMNAVEVLLNSISKYNFSYTKPADKAEAYQASYELALELFKKTENQHDRNSISEYVVRFLSSKTQAVQFLEKNTILDSNGNPVHEDFELTQVSRHYLITSIHSTHEINAEVKQKFLEANTASKTFEEKKLEIACDAANPDNKEKWWNSFIDGTEYSKEEYCAAMDWFYSSSSEILMAEYAPKFFENLNLVFQTKHRDYAEEFITRLCPINLGREEDKQKLDDLYQAAEEDRTHYKKYLKIASEDLADVISKRQ</sequence>
<comment type="similarity">
    <text evidence="2">Belongs to the peptidase M1 family.</text>
</comment>
<keyword evidence="5" id="KW-0479">Metal-binding</keyword>
<dbReference type="GO" id="GO:0070006">
    <property type="term" value="F:metalloaminopeptidase activity"/>
    <property type="evidence" value="ECO:0007669"/>
    <property type="project" value="TreeGrafter"/>
</dbReference>
<keyword evidence="7" id="KW-0862">Zinc</keyword>
<dbReference type="InterPro" id="IPR024571">
    <property type="entry name" value="ERAP1-like_C_dom"/>
</dbReference>
<evidence type="ECO:0008006" key="14">
    <source>
        <dbReference type="Google" id="ProtNLM"/>
    </source>
</evidence>
<evidence type="ECO:0000256" key="1">
    <source>
        <dbReference type="ARBA" id="ARBA00001947"/>
    </source>
</evidence>
<accession>A0AAD1Y0S6</accession>
<comment type="cofactor">
    <cofactor evidence="1">
        <name>Zn(2+)</name>
        <dbReference type="ChEBI" id="CHEBI:29105"/>
    </cofactor>
</comment>
<keyword evidence="6" id="KW-0378">Hydrolase</keyword>
<evidence type="ECO:0000256" key="8">
    <source>
        <dbReference type="ARBA" id="ARBA00023049"/>
    </source>
</evidence>
<dbReference type="InterPro" id="IPR045357">
    <property type="entry name" value="Aminopeptidase_N-like_N"/>
</dbReference>
<dbReference type="FunFam" id="1.10.390.10:FF:000006">
    <property type="entry name" value="Puromycin-sensitive aminopeptidase"/>
    <property type="match status" value="1"/>
</dbReference>
<dbReference type="PANTHER" id="PTHR11533">
    <property type="entry name" value="PROTEASE M1 ZINC METALLOPROTEASE"/>
    <property type="match status" value="1"/>
</dbReference>
<reference evidence="12" key="1">
    <citation type="submission" date="2023-07" db="EMBL/GenBank/DDBJ databases">
        <authorList>
            <consortium name="AG Swart"/>
            <person name="Singh M."/>
            <person name="Singh A."/>
            <person name="Seah K."/>
            <person name="Emmerich C."/>
        </authorList>
    </citation>
    <scope>NUCLEOTIDE SEQUENCE</scope>
    <source>
        <strain evidence="12">DP1</strain>
    </source>
</reference>
<evidence type="ECO:0000256" key="4">
    <source>
        <dbReference type="ARBA" id="ARBA00022670"/>
    </source>
</evidence>
<dbReference type="InterPro" id="IPR027268">
    <property type="entry name" value="Peptidase_M4/M1_CTD_sf"/>
</dbReference>
<keyword evidence="8" id="KW-0482">Metalloprotease</keyword>
<dbReference type="Proteomes" id="UP001295684">
    <property type="component" value="Unassembled WGS sequence"/>
</dbReference>
<evidence type="ECO:0000313" key="13">
    <source>
        <dbReference type="Proteomes" id="UP001295684"/>
    </source>
</evidence>
<evidence type="ECO:0000256" key="2">
    <source>
        <dbReference type="ARBA" id="ARBA00010136"/>
    </source>
</evidence>
<keyword evidence="13" id="KW-1185">Reference proteome</keyword>